<feature type="transmembrane region" description="Helical" evidence="1">
    <location>
        <begin position="111"/>
        <end position="135"/>
    </location>
</feature>
<dbReference type="Proteomes" id="UP001209922">
    <property type="component" value="Unassembled WGS sequence"/>
</dbReference>
<keyword evidence="1" id="KW-0472">Membrane</keyword>
<keyword evidence="1" id="KW-1133">Transmembrane helix</keyword>
<accession>A0ABT3JSD0</accession>
<name>A0ABT3JSD0_9XANT</name>
<evidence type="ECO:0000256" key="1">
    <source>
        <dbReference type="SAM" id="Phobius"/>
    </source>
</evidence>
<reference evidence="2 3" key="1">
    <citation type="submission" date="2022-10" db="EMBL/GenBank/DDBJ databases">
        <title>Xanthomonas sp. H13-6.</title>
        <authorList>
            <person name="Liu X."/>
            <person name="Deng Z."/>
            <person name="Jiang Y."/>
            <person name="Yu T."/>
            <person name="Ai J."/>
        </authorList>
    </citation>
    <scope>NUCLEOTIDE SEQUENCE [LARGE SCALE GENOMIC DNA]</scope>
    <source>
        <strain evidence="2 3">H13-6</strain>
    </source>
</reference>
<feature type="transmembrane region" description="Helical" evidence="1">
    <location>
        <begin position="68"/>
        <end position="91"/>
    </location>
</feature>
<keyword evidence="3" id="KW-1185">Reference proteome</keyword>
<evidence type="ECO:0008006" key="4">
    <source>
        <dbReference type="Google" id="ProtNLM"/>
    </source>
</evidence>
<sequence length="139" mass="14607">MPPNSASASTAHWLWPLLLLLGSVTITIAWLLVALGTRGQAGWMAIAAGLETAWMLRLGTLPAGRARVALALVATVLIALVANWFIIAAHIGGMVGLDPWQSALRLGPNLAWTLTGLANGAGELLWLALGLLVAWRCAR</sequence>
<dbReference type="EMBL" id="JAPCHY010000002">
    <property type="protein sequence ID" value="MCW4471328.1"/>
    <property type="molecule type" value="Genomic_DNA"/>
</dbReference>
<proteinExistence type="predicted"/>
<keyword evidence="1" id="KW-0812">Transmembrane</keyword>
<feature type="transmembrane region" description="Helical" evidence="1">
    <location>
        <begin position="39"/>
        <end position="56"/>
    </location>
</feature>
<comment type="caution">
    <text evidence="2">The sequence shown here is derived from an EMBL/GenBank/DDBJ whole genome shotgun (WGS) entry which is preliminary data.</text>
</comment>
<gene>
    <name evidence="2" type="ORF">OK345_02270</name>
</gene>
<organism evidence="2 3">
    <name type="scientific">Xanthomonas chitinilytica</name>
    <dbReference type="NCBI Taxonomy" id="2989819"/>
    <lineage>
        <taxon>Bacteria</taxon>
        <taxon>Pseudomonadati</taxon>
        <taxon>Pseudomonadota</taxon>
        <taxon>Gammaproteobacteria</taxon>
        <taxon>Lysobacterales</taxon>
        <taxon>Lysobacteraceae</taxon>
        <taxon>Xanthomonas</taxon>
    </lineage>
</organism>
<feature type="transmembrane region" description="Helical" evidence="1">
    <location>
        <begin position="12"/>
        <end position="33"/>
    </location>
</feature>
<protein>
    <recommendedName>
        <fullName evidence="4">Transmembrane protein</fullName>
    </recommendedName>
</protein>
<evidence type="ECO:0000313" key="3">
    <source>
        <dbReference type="Proteomes" id="UP001209922"/>
    </source>
</evidence>
<evidence type="ECO:0000313" key="2">
    <source>
        <dbReference type="EMBL" id="MCW4471328.1"/>
    </source>
</evidence>
<dbReference type="RefSeq" id="WP_265126288.1">
    <property type="nucleotide sequence ID" value="NZ_JAPCHY010000002.1"/>
</dbReference>